<dbReference type="PROSITE" id="PS00528">
    <property type="entry name" value="RIBOSOMAL_S4E"/>
    <property type="match status" value="1"/>
</dbReference>
<evidence type="ECO:0000259" key="7">
    <source>
        <dbReference type="SMART" id="SM00739"/>
    </source>
</evidence>
<evidence type="ECO:0000256" key="4">
    <source>
        <dbReference type="ARBA" id="ARBA00022980"/>
    </source>
</evidence>
<dbReference type="InterPro" id="IPR018199">
    <property type="entry name" value="Ribosomal_eS4_N_CS"/>
</dbReference>
<dbReference type="Gene3D" id="2.30.30.30">
    <property type="match status" value="1"/>
</dbReference>
<dbReference type="InterPro" id="IPR032277">
    <property type="entry name" value="Ribosomal_eS4_C"/>
</dbReference>
<proteinExistence type="inferred from homology"/>
<protein>
    <recommendedName>
        <fullName evidence="6">40S ribosomal protein S4</fullName>
    </recommendedName>
</protein>
<dbReference type="GO" id="GO:0022627">
    <property type="term" value="C:cytosolic small ribosomal subunit"/>
    <property type="evidence" value="ECO:0007669"/>
    <property type="project" value="TreeGrafter"/>
</dbReference>
<dbReference type="GO" id="GO:0003735">
    <property type="term" value="F:structural constituent of ribosome"/>
    <property type="evidence" value="ECO:0007669"/>
    <property type="project" value="UniProtKB-UniRule"/>
</dbReference>
<comment type="similarity">
    <text evidence="1 6">Belongs to the eukaryotic ribosomal protein eS4 family.</text>
</comment>
<dbReference type="Pfam" id="PF16121">
    <property type="entry name" value="40S_S4_C"/>
    <property type="match status" value="1"/>
</dbReference>
<dbReference type="FunFam" id="3.10.290.10:FF:000002">
    <property type="entry name" value="40S ribosomal protein S4"/>
    <property type="match status" value="1"/>
</dbReference>
<dbReference type="Gene3D" id="2.40.50.740">
    <property type="match status" value="1"/>
</dbReference>
<dbReference type="FunFam" id="2.30.30.30:FF:000005">
    <property type="entry name" value="40S ribosomal protein S4"/>
    <property type="match status" value="1"/>
</dbReference>
<dbReference type="InterPro" id="IPR038237">
    <property type="entry name" value="Ribosomal_eS4_central_sf"/>
</dbReference>
<keyword evidence="5 6" id="KW-0687">Ribonucleoprotein</keyword>
<evidence type="ECO:0000313" key="9">
    <source>
        <dbReference type="Proteomes" id="UP000030750"/>
    </source>
</evidence>
<evidence type="ECO:0000256" key="2">
    <source>
        <dbReference type="ARBA" id="ARBA00022730"/>
    </source>
</evidence>
<dbReference type="Pfam" id="PF00900">
    <property type="entry name" value="Ribosomal_S4e"/>
    <property type="match status" value="1"/>
</dbReference>
<gene>
    <name evidence="8" type="ORF">EBH_0079300</name>
</gene>
<dbReference type="OrthoDB" id="1109245at2759"/>
<keyword evidence="3 6" id="KW-0694">RNA-binding</keyword>
<dbReference type="PIRSF" id="PIRSF002116">
    <property type="entry name" value="Ribosomal_S4"/>
    <property type="match status" value="1"/>
</dbReference>
<dbReference type="InterPro" id="IPR005824">
    <property type="entry name" value="KOW"/>
</dbReference>
<keyword evidence="4 6" id="KW-0689">Ribosomal protein</keyword>
<dbReference type="GO" id="GO:0019843">
    <property type="term" value="F:rRNA binding"/>
    <property type="evidence" value="ECO:0007669"/>
    <property type="project" value="UniProtKB-UniRule"/>
</dbReference>
<dbReference type="HAMAP" id="MF_00485">
    <property type="entry name" value="Ribosomal_eS4"/>
    <property type="match status" value="1"/>
</dbReference>
<name>U6LEE2_9EIME</name>
<dbReference type="PANTHER" id="PTHR11581:SF0">
    <property type="entry name" value="SMALL RIBOSOMAL SUBUNIT PROTEIN ES4"/>
    <property type="match status" value="1"/>
</dbReference>
<dbReference type="Gene3D" id="3.10.290.10">
    <property type="entry name" value="RNA-binding S4 domain"/>
    <property type="match status" value="1"/>
</dbReference>
<dbReference type="PROSITE" id="PS50889">
    <property type="entry name" value="S4"/>
    <property type="match status" value="1"/>
</dbReference>
<dbReference type="PANTHER" id="PTHR11581">
    <property type="entry name" value="30S/40S RIBOSOMAL PROTEIN S4"/>
    <property type="match status" value="1"/>
</dbReference>
<dbReference type="InterPro" id="IPR013843">
    <property type="entry name" value="Ribosomal_eS4_N"/>
</dbReference>
<dbReference type="Pfam" id="PF01479">
    <property type="entry name" value="S4"/>
    <property type="match status" value="1"/>
</dbReference>
<dbReference type="Pfam" id="PF08071">
    <property type="entry name" value="RS4NT"/>
    <property type="match status" value="1"/>
</dbReference>
<dbReference type="VEuPathDB" id="ToxoDB:EBH_0079300"/>
<feature type="domain" description="KOW" evidence="7">
    <location>
        <begin position="190"/>
        <end position="217"/>
    </location>
</feature>
<organism evidence="8 9">
    <name type="scientific">Eimeria brunetti</name>
    <dbReference type="NCBI Taxonomy" id="51314"/>
    <lineage>
        <taxon>Eukaryota</taxon>
        <taxon>Sar</taxon>
        <taxon>Alveolata</taxon>
        <taxon>Apicomplexa</taxon>
        <taxon>Conoidasida</taxon>
        <taxon>Coccidia</taxon>
        <taxon>Eucoccidiorida</taxon>
        <taxon>Eimeriorina</taxon>
        <taxon>Eimeriidae</taxon>
        <taxon>Eimeria</taxon>
    </lineage>
</organism>
<dbReference type="SMART" id="SM00739">
    <property type="entry name" value="KOW"/>
    <property type="match status" value="1"/>
</dbReference>
<dbReference type="Proteomes" id="UP000030750">
    <property type="component" value="Unassembled WGS sequence"/>
</dbReference>
<evidence type="ECO:0000256" key="1">
    <source>
        <dbReference type="ARBA" id="ARBA00007500"/>
    </source>
</evidence>
<dbReference type="InterPro" id="IPR014722">
    <property type="entry name" value="Rib_uL2_dom2"/>
</dbReference>
<keyword evidence="2 6" id="KW-0699">rRNA-binding</keyword>
<accession>U6LEE2</accession>
<dbReference type="InterPro" id="IPR036986">
    <property type="entry name" value="S4_RNA-bd_sf"/>
</dbReference>
<sequence length="278" mass="31464">MVRLFVFCEMDSIQGVQARGPKKHMKRLAAPSHWMLNKITGHYAPRPSPGPHKLRECLPLCILLRNRLKYALTYHETKLIVMQKLVQVDGKIRTDPCYPLGFMDVISLVRTGQFYRLLLDTKGRFTPRPINKQEAEFKLCKVKQLIVGPKGAPMLVTHDARTIRFPHPDIKQHDTIKLSIADSKILETYKFEVGNTAMITGGRNVGRVGRIVARERRPGGVEVVHLRDSRGGAFATRVGNVFVIGPMDRPMVTLPKDKGIKLSIFEDRQLKLKKNAGL</sequence>
<dbReference type="InterPro" id="IPR013845">
    <property type="entry name" value="Ribosomal_eS4_central_region"/>
</dbReference>
<evidence type="ECO:0000256" key="5">
    <source>
        <dbReference type="ARBA" id="ARBA00023274"/>
    </source>
</evidence>
<keyword evidence="9" id="KW-1185">Reference proteome</keyword>
<dbReference type="GO" id="GO:0006412">
    <property type="term" value="P:translation"/>
    <property type="evidence" value="ECO:0007669"/>
    <property type="project" value="InterPro"/>
</dbReference>
<reference evidence="8" key="1">
    <citation type="submission" date="2013-10" db="EMBL/GenBank/DDBJ databases">
        <title>Genomic analysis of the causative agents of coccidiosis in chickens.</title>
        <authorList>
            <person name="Reid A.J."/>
            <person name="Blake D."/>
            <person name="Billington K."/>
            <person name="Browne H."/>
            <person name="Dunn M."/>
            <person name="Hung S."/>
            <person name="Kawahara F."/>
            <person name="Miranda-Saavedra D."/>
            <person name="Mourier T."/>
            <person name="Nagra H."/>
            <person name="Otto T.D."/>
            <person name="Rawlings N."/>
            <person name="Sanchez A."/>
            <person name="Sanders M."/>
            <person name="Subramaniam C."/>
            <person name="Tay Y."/>
            <person name="Dear P."/>
            <person name="Doerig C."/>
            <person name="Gruber A."/>
            <person name="Parkinson J."/>
            <person name="Shirley M."/>
            <person name="Wan K.L."/>
            <person name="Berriman M."/>
            <person name="Tomley F."/>
            <person name="Pain A."/>
        </authorList>
    </citation>
    <scope>NUCLEOTIDE SEQUENCE [LARGE SCALE GENOMIC DNA]</scope>
    <source>
        <strain evidence="8">Houghton</strain>
    </source>
</reference>
<dbReference type="EMBL" id="HG711190">
    <property type="protein sequence ID" value="CDJ48526.1"/>
    <property type="molecule type" value="Genomic_DNA"/>
</dbReference>
<dbReference type="AlphaFoldDB" id="U6LEE2"/>
<reference evidence="8" key="2">
    <citation type="submission" date="2013-10" db="EMBL/GenBank/DDBJ databases">
        <authorList>
            <person name="Aslett M."/>
        </authorList>
    </citation>
    <scope>NUCLEOTIDE SEQUENCE [LARGE SCALE GENOMIC DNA]</scope>
    <source>
        <strain evidence="8">Houghton</strain>
    </source>
</reference>
<evidence type="ECO:0000313" key="8">
    <source>
        <dbReference type="EMBL" id="CDJ48526.1"/>
    </source>
</evidence>
<dbReference type="InterPro" id="IPR000876">
    <property type="entry name" value="Ribosomal_eS4"/>
</dbReference>
<evidence type="ECO:0000256" key="3">
    <source>
        <dbReference type="ARBA" id="ARBA00022884"/>
    </source>
</evidence>
<dbReference type="CDD" id="cd00165">
    <property type="entry name" value="S4"/>
    <property type="match status" value="1"/>
</dbReference>
<dbReference type="FunFam" id="2.40.50.740:FF:000001">
    <property type="entry name" value="40S ribosomal protein S4"/>
    <property type="match status" value="1"/>
</dbReference>
<dbReference type="SUPFAM" id="SSF55174">
    <property type="entry name" value="Alpha-L RNA-binding motif"/>
    <property type="match status" value="1"/>
</dbReference>
<dbReference type="CDD" id="cd06087">
    <property type="entry name" value="KOW_RPS4"/>
    <property type="match status" value="1"/>
</dbReference>
<evidence type="ECO:0000256" key="6">
    <source>
        <dbReference type="PIRNR" id="PIRNR002116"/>
    </source>
</evidence>
<dbReference type="InterPro" id="IPR002942">
    <property type="entry name" value="S4_RNA-bd"/>
</dbReference>
<dbReference type="InterPro" id="IPR041982">
    <property type="entry name" value="Ribosomal_eS4_KOW"/>
</dbReference>